<reference evidence="3" key="1">
    <citation type="submission" date="2016-06" db="EMBL/GenBank/DDBJ databases">
        <title>Draft Genome sequence of the fungus Inonotus baumii.</title>
        <authorList>
            <person name="Zhu H."/>
            <person name="Lin W."/>
        </authorList>
    </citation>
    <scope>NUCLEOTIDE SEQUENCE</scope>
    <source>
        <strain evidence="3">821</strain>
    </source>
</reference>
<dbReference type="GO" id="GO:0004197">
    <property type="term" value="F:cysteine-type endopeptidase activity"/>
    <property type="evidence" value="ECO:0007669"/>
    <property type="project" value="InterPro"/>
</dbReference>
<dbReference type="Pfam" id="PF00656">
    <property type="entry name" value="Peptidase_C14"/>
    <property type="match status" value="1"/>
</dbReference>
<keyword evidence="4" id="KW-1185">Reference proteome</keyword>
<gene>
    <name evidence="3" type="ORF">A7U60_g8675</name>
</gene>
<feature type="domain" description="Peptidase C14 caspase" evidence="2">
    <location>
        <begin position="39"/>
        <end position="129"/>
    </location>
</feature>
<dbReference type="OrthoDB" id="3223806at2759"/>
<proteinExistence type="inferred from homology"/>
<dbReference type="InterPro" id="IPR011600">
    <property type="entry name" value="Pept_C14_caspase"/>
</dbReference>
<comment type="similarity">
    <text evidence="1">Belongs to the peptidase C14B family.</text>
</comment>
<dbReference type="InterPro" id="IPR050452">
    <property type="entry name" value="Metacaspase"/>
</dbReference>
<dbReference type="Gene3D" id="3.40.50.12660">
    <property type="match status" value="1"/>
</dbReference>
<evidence type="ECO:0000313" key="3">
    <source>
        <dbReference type="EMBL" id="OCB84004.1"/>
    </source>
</evidence>
<evidence type="ECO:0000313" key="4">
    <source>
        <dbReference type="Proteomes" id="UP000757232"/>
    </source>
</evidence>
<evidence type="ECO:0000259" key="2">
    <source>
        <dbReference type="Pfam" id="PF00656"/>
    </source>
</evidence>
<protein>
    <submittedName>
        <fullName evidence="3">Peptidase C14</fullName>
    </submittedName>
</protein>
<dbReference type="PANTHER" id="PTHR48104:SF30">
    <property type="entry name" value="METACASPASE-1"/>
    <property type="match status" value="1"/>
</dbReference>
<accession>A0A9Q5N7U2</accession>
<dbReference type="GO" id="GO:0005737">
    <property type="term" value="C:cytoplasm"/>
    <property type="evidence" value="ECO:0007669"/>
    <property type="project" value="TreeGrafter"/>
</dbReference>
<name>A0A9Q5N7U2_SANBA</name>
<comment type="caution">
    <text evidence="3">The sequence shown here is derived from an EMBL/GenBank/DDBJ whole genome shotgun (WGS) entry which is preliminary data.</text>
</comment>
<sequence>MAPVVSIQRDAPKKKALLVAVSYSKLHREHPKESPPFILRGAHRDPPRLKKLLTEMYGYDEGNIVVLMDDGHHAEPTEDRMRKELKNLVHDAQSGDHLVFSFSGHGSQITNKDQTEEDGMDEVIWPSDVEYDPTKPDDEKVIGSLDEQWNSPVNSPVSPMSNALHRITHPEAEGKVTPKRGMSIDTIKALSRASTMTMGNQEKTNGVRGISRNIRMPYSSRGSIATNPFTGEQTIQETESIDKRTVPKQEQKELPFLGLHAWMINLALIPSMAVYSHTLSTEFFLSWSACMDDQLGLDSFNGGILTHAFDGILRETRNRTNKEMLNELRSESFDTLCTVSNIFDEYSKRLFQFGKEAKHAFRAHNWGELPQPKPSLGSIRPLETIYDDEFSF</sequence>
<dbReference type="AlphaFoldDB" id="A0A9Q5N7U2"/>
<dbReference type="Proteomes" id="UP000757232">
    <property type="component" value="Unassembled WGS sequence"/>
</dbReference>
<dbReference type="GO" id="GO:0006508">
    <property type="term" value="P:proteolysis"/>
    <property type="evidence" value="ECO:0007669"/>
    <property type="project" value="InterPro"/>
</dbReference>
<dbReference type="PANTHER" id="PTHR48104">
    <property type="entry name" value="METACASPASE-4"/>
    <property type="match status" value="1"/>
</dbReference>
<evidence type="ECO:0000256" key="1">
    <source>
        <dbReference type="ARBA" id="ARBA00009005"/>
    </source>
</evidence>
<dbReference type="EMBL" id="LNZH02000216">
    <property type="protein sequence ID" value="OCB84004.1"/>
    <property type="molecule type" value="Genomic_DNA"/>
</dbReference>
<organism evidence="3 4">
    <name type="scientific">Sanghuangporus baumii</name>
    <name type="common">Phellinus baumii</name>
    <dbReference type="NCBI Taxonomy" id="108892"/>
    <lineage>
        <taxon>Eukaryota</taxon>
        <taxon>Fungi</taxon>
        <taxon>Dikarya</taxon>
        <taxon>Basidiomycota</taxon>
        <taxon>Agaricomycotina</taxon>
        <taxon>Agaricomycetes</taxon>
        <taxon>Hymenochaetales</taxon>
        <taxon>Hymenochaetaceae</taxon>
        <taxon>Sanghuangporus</taxon>
    </lineage>
</organism>